<dbReference type="PANTHER" id="PTHR11705">
    <property type="entry name" value="PROTEASE FAMILY M14 CARBOXYPEPTIDASE A,B"/>
    <property type="match status" value="1"/>
</dbReference>
<evidence type="ECO:0000313" key="6">
    <source>
        <dbReference type="EMBL" id="CEK58353.1"/>
    </source>
</evidence>
<dbReference type="GO" id="GO:0004181">
    <property type="term" value="F:metallocarboxypeptidase activity"/>
    <property type="evidence" value="ECO:0007669"/>
    <property type="project" value="InterPro"/>
</dbReference>
<sequence length="445" mass="51414">MNSDIKYLQVIFLGTVIVLFFQENVGLDQVGAQKEIYEPDYSVYHNLTSIVSDLTEIINKYRNFIIASHEFKSKNGHTQFLIRLSNFTRERTKVKILLAYGEHAREFFPIESMFYFLKNLTKGLDKPFEGRPSNTFSSWVVNNFDLYIIAITNPDGRSYIERTKNYCWRGTGAGIDLNRNFDWNYGGIGSSKYRGDEEYRGPKAFSEPETLVFRRLAASVSFDAFLSFHSGIRHIYIPFSDTKSKQQHRLPKNNDDMFKLAKQMSNSSTLRPFKYGLVYQMIDYTADGTSIDYMAGVAEVPFSLAIEMWEHEHHTGRSCFDEFNPKSEHLQDEVALVHPLYVELLSYLFTWKKKKLMTVSSLLRVKKDDRTLNQSDHHDVLYSSHPSSEVMYSASFESLVVCIFFSLVAVVCVVLGARQICQLMRKKRIISLKSLSSTFSLYKSL</sequence>
<accession>A0A0B6YQ37</accession>
<reference evidence="6" key="1">
    <citation type="submission" date="2014-12" db="EMBL/GenBank/DDBJ databases">
        <title>Insight into the proteome of Arion vulgaris.</title>
        <authorList>
            <person name="Aradska J."/>
            <person name="Bulat T."/>
            <person name="Smidak R."/>
            <person name="Sarate P."/>
            <person name="Gangsoo J."/>
            <person name="Sialana F."/>
            <person name="Bilban M."/>
            <person name="Lubec G."/>
        </authorList>
    </citation>
    <scope>NUCLEOTIDE SEQUENCE</scope>
    <source>
        <tissue evidence="6">Skin</tissue>
    </source>
</reference>
<comment type="similarity">
    <text evidence="2 3">Belongs to the peptidase M14 family.</text>
</comment>
<dbReference type="Pfam" id="PF00246">
    <property type="entry name" value="Peptidase_M14"/>
    <property type="match status" value="1"/>
</dbReference>
<protein>
    <recommendedName>
        <fullName evidence="5">Peptidase M14 domain-containing protein</fullName>
    </recommendedName>
</protein>
<organism evidence="6">
    <name type="scientific">Arion vulgaris</name>
    <dbReference type="NCBI Taxonomy" id="1028688"/>
    <lineage>
        <taxon>Eukaryota</taxon>
        <taxon>Metazoa</taxon>
        <taxon>Spiralia</taxon>
        <taxon>Lophotrochozoa</taxon>
        <taxon>Mollusca</taxon>
        <taxon>Gastropoda</taxon>
        <taxon>Heterobranchia</taxon>
        <taxon>Euthyneura</taxon>
        <taxon>Panpulmonata</taxon>
        <taxon>Eupulmonata</taxon>
        <taxon>Stylommatophora</taxon>
        <taxon>Helicina</taxon>
        <taxon>Arionoidea</taxon>
        <taxon>Arionidae</taxon>
        <taxon>Arion</taxon>
    </lineage>
</organism>
<dbReference type="Gene3D" id="3.40.630.10">
    <property type="entry name" value="Zn peptidases"/>
    <property type="match status" value="1"/>
</dbReference>
<evidence type="ECO:0000259" key="5">
    <source>
        <dbReference type="PROSITE" id="PS52035"/>
    </source>
</evidence>
<dbReference type="PANTHER" id="PTHR11705:SF119">
    <property type="entry name" value="OS02G0119300 PROTEIN"/>
    <property type="match status" value="1"/>
</dbReference>
<gene>
    <name evidence="6" type="primary">ORF32791</name>
</gene>
<evidence type="ECO:0000256" key="2">
    <source>
        <dbReference type="ARBA" id="ARBA00005988"/>
    </source>
</evidence>
<dbReference type="SUPFAM" id="SSF53187">
    <property type="entry name" value="Zn-dependent exopeptidases"/>
    <property type="match status" value="1"/>
</dbReference>
<evidence type="ECO:0000256" key="3">
    <source>
        <dbReference type="PROSITE-ProRule" id="PRU01379"/>
    </source>
</evidence>
<keyword evidence="4" id="KW-1133">Transmembrane helix</keyword>
<dbReference type="CDD" id="cd06227">
    <property type="entry name" value="M14-CPA-like"/>
    <property type="match status" value="1"/>
</dbReference>
<evidence type="ECO:0000256" key="1">
    <source>
        <dbReference type="ARBA" id="ARBA00001947"/>
    </source>
</evidence>
<keyword evidence="4" id="KW-0812">Transmembrane</keyword>
<dbReference type="EMBL" id="HACG01011488">
    <property type="protein sequence ID" value="CEK58353.1"/>
    <property type="molecule type" value="Transcribed_RNA"/>
</dbReference>
<dbReference type="GO" id="GO:0005615">
    <property type="term" value="C:extracellular space"/>
    <property type="evidence" value="ECO:0007669"/>
    <property type="project" value="TreeGrafter"/>
</dbReference>
<proteinExistence type="inferred from homology"/>
<keyword evidence="4" id="KW-0472">Membrane</keyword>
<dbReference type="InterPro" id="IPR000834">
    <property type="entry name" value="Peptidase_M14"/>
</dbReference>
<dbReference type="AlphaFoldDB" id="A0A0B6YQ37"/>
<feature type="transmembrane region" description="Helical" evidence="4">
    <location>
        <begin position="398"/>
        <end position="417"/>
    </location>
</feature>
<comment type="cofactor">
    <cofactor evidence="1">
        <name>Zn(2+)</name>
        <dbReference type="ChEBI" id="CHEBI:29105"/>
    </cofactor>
</comment>
<dbReference type="PROSITE" id="PS52035">
    <property type="entry name" value="PEPTIDASE_M14"/>
    <property type="match status" value="1"/>
</dbReference>
<name>A0A0B6YQ37_9EUPU</name>
<dbReference type="GO" id="GO:0008270">
    <property type="term" value="F:zinc ion binding"/>
    <property type="evidence" value="ECO:0007669"/>
    <property type="project" value="InterPro"/>
</dbReference>
<dbReference type="GO" id="GO:0006508">
    <property type="term" value="P:proteolysis"/>
    <property type="evidence" value="ECO:0007669"/>
    <property type="project" value="InterPro"/>
</dbReference>
<dbReference type="InterPro" id="IPR034269">
    <property type="entry name" value="At5g42320_M14_CPD"/>
</dbReference>
<dbReference type="SMART" id="SM00631">
    <property type="entry name" value="Zn_pept"/>
    <property type="match status" value="1"/>
</dbReference>
<feature type="domain" description="Peptidase M14" evidence="5">
    <location>
        <begin position="43"/>
        <end position="348"/>
    </location>
</feature>
<evidence type="ECO:0000256" key="4">
    <source>
        <dbReference type="SAM" id="Phobius"/>
    </source>
</evidence>
<feature type="active site" description="Proton donor/acceptor" evidence="3">
    <location>
        <position position="307"/>
    </location>
</feature>